<feature type="compositionally biased region" description="Low complexity" evidence="1">
    <location>
        <begin position="58"/>
        <end position="71"/>
    </location>
</feature>
<reference evidence="3 4" key="1">
    <citation type="submission" date="2021-08" db="EMBL/GenBank/DDBJ databases">
        <title>Nocardioides bacterium WL0053 sp. nov., isolated from the sediment.</title>
        <authorList>
            <person name="Wang L."/>
            <person name="Zhang D."/>
            <person name="Zhang A."/>
        </authorList>
    </citation>
    <scope>NUCLEOTIDE SEQUENCE [LARGE SCALE GENOMIC DNA]</scope>
    <source>
        <strain evidence="3 4">WL0053</strain>
    </source>
</reference>
<gene>
    <name evidence="3" type="ORF">K1X13_02745</name>
</gene>
<dbReference type="Gene3D" id="3.10.350.10">
    <property type="entry name" value="LysM domain"/>
    <property type="match status" value="2"/>
</dbReference>
<proteinExistence type="predicted"/>
<dbReference type="Pfam" id="PF01464">
    <property type="entry name" value="SLT"/>
    <property type="match status" value="1"/>
</dbReference>
<dbReference type="CDD" id="cd00118">
    <property type="entry name" value="LysM"/>
    <property type="match status" value="2"/>
</dbReference>
<dbReference type="PROSITE" id="PS51782">
    <property type="entry name" value="LYSM"/>
    <property type="match status" value="1"/>
</dbReference>
<dbReference type="Pfam" id="PF01476">
    <property type="entry name" value="LysM"/>
    <property type="match status" value="2"/>
</dbReference>
<dbReference type="PANTHER" id="PTHR37423">
    <property type="entry name" value="SOLUBLE LYTIC MUREIN TRANSGLYCOSYLASE-RELATED"/>
    <property type="match status" value="1"/>
</dbReference>
<dbReference type="CDD" id="cd00254">
    <property type="entry name" value="LT-like"/>
    <property type="match status" value="1"/>
</dbReference>
<feature type="region of interest" description="Disordered" evidence="1">
    <location>
        <begin position="58"/>
        <end position="79"/>
    </location>
</feature>
<dbReference type="InterPro" id="IPR036779">
    <property type="entry name" value="LysM_dom_sf"/>
</dbReference>
<dbReference type="SUPFAM" id="SSF53955">
    <property type="entry name" value="Lysozyme-like"/>
    <property type="match status" value="1"/>
</dbReference>
<dbReference type="PANTHER" id="PTHR37423:SF2">
    <property type="entry name" value="MEMBRANE-BOUND LYTIC MUREIN TRANSGLYCOSYLASE C"/>
    <property type="match status" value="1"/>
</dbReference>
<accession>A0ABS7RJG9</accession>
<dbReference type="SUPFAM" id="SSF54106">
    <property type="entry name" value="LysM domain"/>
    <property type="match status" value="2"/>
</dbReference>
<name>A0ABS7RJG9_9ACTN</name>
<dbReference type="Proteomes" id="UP000754710">
    <property type="component" value="Unassembled WGS sequence"/>
</dbReference>
<protein>
    <submittedName>
        <fullName evidence="3">LysM peptidoglycan-binding domain-containing protein</fullName>
    </submittedName>
</protein>
<feature type="domain" description="LysM" evidence="2">
    <location>
        <begin position="10"/>
        <end position="55"/>
    </location>
</feature>
<keyword evidence="4" id="KW-1185">Reference proteome</keyword>
<dbReference type="InterPro" id="IPR008258">
    <property type="entry name" value="Transglycosylase_SLT_dom_1"/>
</dbReference>
<dbReference type="SMART" id="SM00257">
    <property type="entry name" value="LysM"/>
    <property type="match status" value="2"/>
</dbReference>
<organism evidence="3 4">
    <name type="scientific">Nocardioides jiangsuensis</name>
    <dbReference type="NCBI Taxonomy" id="2866161"/>
    <lineage>
        <taxon>Bacteria</taxon>
        <taxon>Bacillati</taxon>
        <taxon>Actinomycetota</taxon>
        <taxon>Actinomycetes</taxon>
        <taxon>Propionibacteriales</taxon>
        <taxon>Nocardioidaceae</taxon>
        <taxon>Nocardioides</taxon>
    </lineage>
</organism>
<dbReference type="InterPro" id="IPR018392">
    <property type="entry name" value="LysM"/>
</dbReference>
<sequence>MLLAGVPLMMEYVVRPGDTLSEIAADHGTSVSRIVARNGLDSSGDHVVAGQTLRVPAAHGRGGAAQAQPASSGGGSETRRIVRYTVRPGDTPSGLAVRFHAWTAELVAMNGPVLRAGETIRIPVVPEAAREGAPAPAAPAAPAPAPRRGSAPSADAVDGPSRARVRSVIESTARRHGVDPQLALAVSWQEAGWQMHHVSYADAVGAMQVIPSTGRWMSGLVGRDLDLTDVHDNVTAGVKLLDVLVEQAPERTAVAGYYQGLAGVRKHGMYDDTRRYVANVMALKDRFERGDYPA</sequence>
<evidence type="ECO:0000313" key="4">
    <source>
        <dbReference type="Proteomes" id="UP000754710"/>
    </source>
</evidence>
<dbReference type="EMBL" id="JAIEZQ010000001">
    <property type="protein sequence ID" value="MBY9073732.1"/>
    <property type="molecule type" value="Genomic_DNA"/>
</dbReference>
<feature type="compositionally biased region" description="Pro residues" evidence="1">
    <location>
        <begin position="136"/>
        <end position="145"/>
    </location>
</feature>
<dbReference type="InterPro" id="IPR023346">
    <property type="entry name" value="Lysozyme-like_dom_sf"/>
</dbReference>
<evidence type="ECO:0000313" key="3">
    <source>
        <dbReference type="EMBL" id="MBY9073732.1"/>
    </source>
</evidence>
<comment type="caution">
    <text evidence="3">The sequence shown here is derived from an EMBL/GenBank/DDBJ whole genome shotgun (WGS) entry which is preliminary data.</text>
</comment>
<evidence type="ECO:0000259" key="2">
    <source>
        <dbReference type="PROSITE" id="PS51782"/>
    </source>
</evidence>
<evidence type="ECO:0000256" key="1">
    <source>
        <dbReference type="SAM" id="MobiDB-lite"/>
    </source>
</evidence>
<dbReference type="Gene3D" id="1.10.530.10">
    <property type="match status" value="1"/>
</dbReference>
<feature type="region of interest" description="Disordered" evidence="1">
    <location>
        <begin position="133"/>
        <end position="164"/>
    </location>
</feature>